<evidence type="ECO:0000256" key="9">
    <source>
        <dbReference type="ARBA" id="ARBA00023242"/>
    </source>
</evidence>
<keyword evidence="7" id="KW-0862">Zinc</keyword>
<evidence type="ECO:0000256" key="10">
    <source>
        <dbReference type="PROSITE-ProRule" id="PRU01343"/>
    </source>
</evidence>
<evidence type="ECO:0000256" key="1">
    <source>
        <dbReference type="ARBA" id="ARBA00001946"/>
    </source>
</evidence>
<evidence type="ECO:0000256" key="8">
    <source>
        <dbReference type="ARBA" id="ARBA00022842"/>
    </source>
</evidence>
<evidence type="ECO:0000313" key="13">
    <source>
        <dbReference type="EMBL" id="KAL0953342.1"/>
    </source>
</evidence>
<proteinExistence type="inferred from homology"/>
<evidence type="ECO:0000256" key="11">
    <source>
        <dbReference type="SAM" id="MobiDB-lite"/>
    </source>
</evidence>
<dbReference type="CDD" id="cd09088">
    <property type="entry name" value="Ape2-like_AP-endo"/>
    <property type="match status" value="1"/>
</dbReference>
<evidence type="ECO:0000256" key="4">
    <source>
        <dbReference type="ARBA" id="ARBA00022723"/>
    </source>
</evidence>
<keyword evidence="6" id="KW-0378">Hydrolase</keyword>
<keyword evidence="5 10" id="KW-0863">Zinc-finger</keyword>
<keyword evidence="9" id="KW-0539">Nucleus</keyword>
<dbReference type="Pfam" id="PF06839">
    <property type="entry name" value="Zn_ribbon_GRF"/>
    <property type="match status" value="1"/>
</dbReference>
<dbReference type="EMBL" id="JASNQZ010000008">
    <property type="protein sequence ID" value="KAL0953342.1"/>
    <property type="molecule type" value="Genomic_DNA"/>
</dbReference>
<accession>A0ABR3JCZ3</accession>
<keyword evidence="4" id="KW-0479">Metal-binding</keyword>
<dbReference type="PANTHER" id="PTHR22748">
    <property type="entry name" value="AP ENDONUCLEASE"/>
    <property type="match status" value="1"/>
</dbReference>
<gene>
    <name evidence="13" type="ORF">HGRIS_004586</name>
</gene>
<evidence type="ECO:0000259" key="12">
    <source>
        <dbReference type="PROSITE" id="PS51999"/>
    </source>
</evidence>
<comment type="similarity">
    <text evidence="2">Belongs to the DNA repair enzymes AP/ExoA family.</text>
</comment>
<dbReference type="InterPro" id="IPR004808">
    <property type="entry name" value="AP_endonuc_1"/>
</dbReference>
<feature type="compositionally biased region" description="Polar residues" evidence="11">
    <location>
        <begin position="507"/>
        <end position="518"/>
    </location>
</feature>
<feature type="compositionally biased region" description="Polar residues" evidence="11">
    <location>
        <begin position="465"/>
        <end position="483"/>
    </location>
</feature>
<comment type="cofactor">
    <cofactor evidence="1">
        <name>Mg(2+)</name>
        <dbReference type="ChEBI" id="CHEBI:18420"/>
    </cofactor>
</comment>
<dbReference type="Gene3D" id="3.60.10.10">
    <property type="entry name" value="Endonuclease/exonuclease/phosphatase"/>
    <property type="match status" value="1"/>
</dbReference>
<evidence type="ECO:0000256" key="2">
    <source>
        <dbReference type="ARBA" id="ARBA00007092"/>
    </source>
</evidence>
<dbReference type="InterPro" id="IPR010666">
    <property type="entry name" value="Znf_GRF"/>
</dbReference>
<dbReference type="PROSITE" id="PS51435">
    <property type="entry name" value="AP_NUCLEASE_F1_4"/>
    <property type="match status" value="1"/>
</dbReference>
<evidence type="ECO:0000256" key="3">
    <source>
        <dbReference type="ARBA" id="ARBA00013541"/>
    </source>
</evidence>
<feature type="domain" description="GRF-type" evidence="12">
    <location>
        <begin position="606"/>
        <end position="667"/>
    </location>
</feature>
<dbReference type="PROSITE" id="PS51999">
    <property type="entry name" value="ZF_GRF"/>
    <property type="match status" value="1"/>
</dbReference>
<evidence type="ECO:0000256" key="6">
    <source>
        <dbReference type="ARBA" id="ARBA00022801"/>
    </source>
</evidence>
<protein>
    <recommendedName>
        <fullName evidence="3">DNA-(apurinic or apyrimidinic site) endonuclease 2</fullName>
    </recommendedName>
</protein>
<comment type="caution">
    <text evidence="13">The sequence shown here is derived from an EMBL/GenBank/DDBJ whole genome shotgun (WGS) entry which is preliminary data.</text>
</comment>
<dbReference type="InterPro" id="IPR036691">
    <property type="entry name" value="Endo/exonu/phosph_ase_sf"/>
</dbReference>
<feature type="region of interest" description="Disordered" evidence="11">
    <location>
        <begin position="431"/>
        <end position="518"/>
    </location>
</feature>
<keyword evidence="8" id="KW-0460">Magnesium</keyword>
<organism evidence="13 14">
    <name type="scientific">Hohenbuehelia grisea</name>
    <dbReference type="NCBI Taxonomy" id="104357"/>
    <lineage>
        <taxon>Eukaryota</taxon>
        <taxon>Fungi</taxon>
        <taxon>Dikarya</taxon>
        <taxon>Basidiomycota</taxon>
        <taxon>Agaricomycotina</taxon>
        <taxon>Agaricomycetes</taxon>
        <taxon>Agaricomycetidae</taxon>
        <taxon>Agaricales</taxon>
        <taxon>Pleurotineae</taxon>
        <taxon>Pleurotaceae</taxon>
        <taxon>Hohenbuehelia</taxon>
    </lineage>
</organism>
<dbReference type="InterPro" id="IPR005135">
    <property type="entry name" value="Endo/exonuclease/phosphatase"/>
</dbReference>
<dbReference type="PANTHER" id="PTHR22748:SF4">
    <property type="entry name" value="DNA-(APURINIC OR APYRIMIDINIC SITE) ENDONUCLEASE 2"/>
    <property type="match status" value="1"/>
</dbReference>
<reference evidence="14" key="1">
    <citation type="submission" date="2024-06" db="EMBL/GenBank/DDBJ databases">
        <title>Multi-omics analyses provide insights into the biosynthesis of the anticancer antibiotic pleurotin in Hohenbuehelia grisea.</title>
        <authorList>
            <person name="Weaver J.A."/>
            <person name="Alberti F."/>
        </authorList>
    </citation>
    <scope>NUCLEOTIDE SEQUENCE [LARGE SCALE GENOMIC DNA]</scope>
    <source>
        <strain evidence="14">T-177</strain>
    </source>
</reference>
<dbReference type="Pfam" id="PF03372">
    <property type="entry name" value="Exo_endo_phos"/>
    <property type="match status" value="1"/>
</dbReference>
<feature type="compositionally biased region" description="Basic and acidic residues" evidence="11">
    <location>
        <begin position="437"/>
        <end position="453"/>
    </location>
</feature>
<keyword evidence="14" id="KW-1185">Reference proteome</keyword>
<evidence type="ECO:0000313" key="14">
    <source>
        <dbReference type="Proteomes" id="UP001556367"/>
    </source>
</evidence>
<name>A0ABR3JCZ3_9AGAR</name>
<evidence type="ECO:0000256" key="5">
    <source>
        <dbReference type="ARBA" id="ARBA00022771"/>
    </source>
</evidence>
<evidence type="ECO:0000256" key="7">
    <source>
        <dbReference type="ARBA" id="ARBA00022833"/>
    </source>
</evidence>
<sequence length="678" mass="75214">MRILTWNINGVRTLPQYHPWNTLKTMECILDHIGADIVCFQEMKTTRQALDKSVALPPSYDAFFSFPAAKGGYSGVAVYSKVSTAIPLSAEEGLSGSVPLPKNISCSAVRSFDAGESYPSASSLELFPTLDEVSQSPEYPHSLAYLDLEGRALVLDYGLFVLINLYCPNETSDARFPYKMNYHLMLEERVRLLVEEQHREVVVVGDLNVCAGPDDHCEGYLQVERGSMRIGGGKGDGAGGPSSGSKGDYDTEENDYMSKFVPDSRKGRGFWKHPAREWLRRWLNDDSGMLVDVLRKRFPDRKGMYTCWNTKIGARATNYGTRIDYILVTKGLLPWIKDADIMPDIKGSDHCPVWMDLYDEIESNADGISTKIQLKDVLKMTAESSSRQFVSAEHQINRLREPPALSSKWWNEFSGKQTLLSSFFTGRPNTKVGDGLSGHKSESHNPRVSRVSENKLAPSVAQPEPATQLNESNPKLNSKSSINYAKRKLASTSSSVGKSTKKAKSSITPQKKQSDGSNQAQLFSFFQKQPLGTDPAAGTIKADCPPGESFEAENDDQIAADYQFALSLSQSSSQSSGAHSGSESNNNKKAKAAWSMLLAPVEPPKCLIHGEPTTELTVNKPGPNKGKKFFICSRPVGPGYDKGRTERLREDVDPQYRCNYFKWSNELRRDMERALKTD</sequence>
<dbReference type="SUPFAM" id="SSF56219">
    <property type="entry name" value="DNase I-like"/>
    <property type="match status" value="1"/>
</dbReference>
<dbReference type="Proteomes" id="UP001556367">
    <property type="component" value="Unassembled WGS sequence"/>
</dbReference>